<comment type="caution">
    <text evidence="4">The sequence shown here is derived from an EMBL/GenBank/DDBJ whole genome shotgun (WGS) entry which is preliminary data.</text>
</comment>
<evidence type="ECO:0000313" key="4">
    <source>
        <dbReference type="EMBL" id="RVT88407.1"/>
    </source>
</evidence>
<evidence type="ECO:0000256" key="3">
    <source>
        <dbReference type="SAM" id="SignalP"/>
    </source>
</evidence>
<keyword evidence="1" id="KW-0175">Coiled coil</keyword>
<evidence type="ECO:0008006" key="6">
    <source>
        <dbReference type="Google" id="ProtNLM"/>
    </source>
</evidence>
<evidence type="ECO:0000313" key="5">
    <source>
        <dbReference type="Proteomes" id="UP000288587"/>
    </source>
</evidence>
<feature type="coiled-coil region" evidence="1">
    <location>
        <begin position="97"/>
        <end position="159"/>
    </location>
</feature>
<protein>
    <recommendedName>
        <fullName evidence="6">DUF4124 domain-containing protein</fullName>
    </recommendedName>
</protein>
<evidence type="ECO:0000256" key="2">
    <source>
        <dbReference type="SAM" id="MobiDB-lite"/>
    </source>
</evidence>
<dbReference type="RefSeq" id="WP_127681550.1">
    <property type="nucleotide sequence ID" value="NZ_SACM01000001.1"/>
</dbReference>
<organism evidence="4 5">
    <name type="scientific">Inhella crocodyli</name>
    <dbReference type="NCBI Taxonomy" id="2499851"/>
    <lineage>
        <taxon>Bacteria</taxon>
        <taxon>Pseudomonadati</taxon>
        <taxon>Pseudomonadota</taxon>
        <taxon>Betaproteobacteria</taxon>
        <taxon>Burkholderiales</taxon>
        <taxon>Sphaerotilaceae</taxon>
        <taxon>Inhella</taxon>
    </lineage>
</organism>
<name>A0A437LSN7_9BURK</name>
<keyword evidence="3" id="KW-0732">Signal</keyword>
<proteinExistence type="predicted"/>
<dbReference type="AlphaFoldDB" id="A0A437LSN7"/>
<feature type="compositionally biased region" description="Basic and acidic residues" evidence="2">
    <location>
        <begin position="82"/>
        <end position="92"/>
    </location>
</feature>
<reference evidence="4 5" key="1">
    <citation type="submission" date="2019-01" db="EMBL/GenBank/DDBJ databases">
        <authorList>
            <person name="Chen W.-M."/>
        </authorList>
    </citation>
    <scope>NUCLEOTIDE SEQUENCE [LARGE SCALE GENOMIC DNA]</scope>
    <source>
        <strain evidence="4 5">CCP-18</strain>
    </source>
</reference>
<feature type="compositionally biased region" description="Low complexity" evidence="2">
    <location>
        <begin position="64"/>
        <end position="78"/>
    </location>
</feature>
<accession>A0A437LSN7</accession>
<evidence type="ECO:0000256" key="1">
    <source>
        <dbReference type="SAM" id="Coils"/>
    </source>
</evidence>
<dbReference type="Proteomes" id="UP000288587">
    <property type="component" value="Unassembled WGS sequence"/>
</dbReference>
<dbReference type="OrthoDB" id="5298561at2"/>
<dbReference type="EMBL" id="SACM01000001">
    <property type="protein sequence ID" value="RVT88407.1"/>
    <property type="molecule type" value="Genomic_DNA"/>
</dbReference>
<gene>
    <name evidence="4" type="ORF">EOD73_05345</name>
</gene>
<feature type="signal peptide" evidence="3">
    <location>
        <begin position="1"/>
        <end position="22"/>
    </location>
</feature>
<feature type="region of interest" description="Disordered" evidence="2">
    <location>
        <begin position="64"/>
        <end position="92"/>
    </location>
</feature>
<keyword evidence="5" id="KW-1185">Reference proteome</keyword>
<sequence length="164" mass="17788">MTRRLFELTLLTLLAVPTLAAAQNVVYRCPGPPVLYTDALTAKEAAEKGCKSIEGAPVSVVQAPRPKAPAPAAAVPVANEGSKVERDLQRARDSDRRAVLSAELRDAEARLAAARAEYNNGEPERRGDERNFAKYQERVAELKAAISRQEADVAALKRELAKLN</sequence>
<feature type="chain" id="PRO_5019013128" description="DUF4124 domain-containing protein" evidence="3">
    <location>
        <begin position="23"/>
        <end position="164"/>
    </location>
</feature>